<dbReference type="InterPro" id="IPR036942">
    <property type="entry name" value="Beta-barrel_TonB_sf"/>
</dbReference>
<evidence type="ECO:0000256" key="7">
    <source>
        <dbReference type="ARBA" id="ARBA00023136"/>
    </source>
</evidence>
<comment type="subcellular location">
    <subcellularLocation>
        <location evidence="1 10">Cell outer membrane</location>
        <topology evidence="1 10">Multi-pass membrane protein</topology>
    </subcellularLocation>
</comment>
<keyword evidence="2 10" id="KW-0813">Transport</keyword>
<protein>
    <submittedName>
        <fullName evidence="12">Outer membrane receptor protein involved in Fe transport</fullName>
    </submittedName>
</protein>
<evidence type="ECO:0000313" key="13">
    <source>
        <dbReference type="Proteomes" id="UP000562395"/>
    </source>
</evidence>
<keyword evidence="3 10" id="KW-1134">Transmembrane beta strand</keyword>
<keyword evidence="7 10" id="KW-0472">Membrane</keyword>
<dbReference type="Pfam" id="PF00593">
    <property type="entry name" value="TonB_dep_Rec_b-barrel"/>
    <property type="match status" value="1"/>
</dbReference>
<sequence length="323" mass="34221">MKENALNAATGAVTARRTAGGVNSDLGFYAENDLTLGALVLTGGLRADRTTIDDGYFEVRSAAGVVTSRTDYATQTGWTATWRGGAVIRLSQAIAIRGAAYTGLRQPTLNELYRPFTVFPITTQANAALRNERQKGFEAGLDLTPVQGVRLSVTGFENRIESAIANVTIGTNLRQRQNIAEIRAQGIEASAEVTHGIAHFSGSLAWTDADLRNGPASALTGKRPAQTPRVAASATLAITPATGWRIAATARHIGQQFEDDLQQDSLPAATTFDAFILLPLVGRASLLLRGENMFDAAVTTRNSGGSIDLGSPRTLWAGLRLGL</sequence>
<dbReference type="GO" id="GO:0044718">
    <property type="term" value="P:siderophore transmembrane transport"/>
    <property type="evidence" value="ECO:0007669"/>
    <property type="project" value="TreeGrafter"/>
</dbReference>
<keyword evidence="4 10" id="KW-0812">Transmembrane</keyword>
<dbReference type="PANTHER" id="PTHR30069:SF29">
    <property type="entry name" value="HEMOGLOBIN AND HEMOGLOBIN-HAPTOGLOBIN-BINDING PROTEIN 1-RELATED"/>
    <property type="match status" value="1"/>
</dbReference>
<dbReference type="InterPro" id="IPR000531">
    <property type="entry name" value="Beta-barrel_TonB"/>
</dbReference>
<dbReference type="PROSITE" id="PS52016">
    <property type="entry name" value="TONB_DEPENDENT_REC_3"/>
    <property type="match status" value="1"/>
</dbReference>
<dbReference type="GO" id="GO:0009279">
    <property type="term" value="C:cell outer membrane"/>
    <property type="evidence" value="ECO:0007669"/>
    <property type="project" value="UniProtKB-SubCell"/>
</dbReference>
<comment type="caution">
    <text evidence="12">The sequence shown here is derived from an EMBL/GenBank/DDBJ whole genome shotgun (WGS) entry which is preliminary data.</text>
</comment>
<dbReference type="AlphaFoldDB" id="A0A7W5ZUG6"/>
<gene>
    <name evidence="12" type="ORF">GGQ88_000573</name>
</gene>
<evidence type="ECO:0000256" key="5">
    <source>
        <dbReference type="ARBA" id="ARBA00022729"/>
    </source>
</evidence>
<accession>A0A7W5ZUG6</accession>
<dbReference type="Gene3D" id="2.40.170.20">
    <property type="entry name" value="TonB-dependent receptor, beta-barrel domain"/>
    <property type="match status" value="1"/>
</dbReference>
<dbReference type="GO" id="GO:0015344">
    <property type="term" value="F:siderophore uptake transmembrane transporter activity"/>
    <property type="evidence" value="ECO:0007669"/>
    <property type="project" value="TreeGrafter"/>
</dbReference>
<evidence type="ECO:0000313" key="12">
    <source>
        <dbReference type="EMBL" id="MBB3859333.1"/>
    </source>
</evidence>
<keyword evidence="13" id="KW-1185">Reference proteome</keyword>
<keyword evidence="9 10" id="KW-0998">Cell outer membrane</keyword>
<evidence type="ECO:0000256" key="3">
    <source>
        <dbReference type="ARBA" id="ARBA00022452"/>
    </source>
</evidence>
<evidence type="ECO:0000256" key="4">
    <source>
        <dbReference type="ARBA" id="ARBA00022692"/>
    </source>
</evidence>
<dbReference type="SUPFAM" id="SSF56935">
    <property type="entry name" value="Porins"/>
    <property type="match status" value="1"/>
</dbReference>
<evidence type="ECO:0000256" key="10">
    <source>
        <dbReference type="PROSITE-ProRule" id="PRU01360"/>
    </source>
</evidence>
<dbReference type="EMBL" id="JACICY010000001">
    <property type="protein sequence ID" value="MBB3859333.1"/>
    <property type="molecule type" value="Genomic_DNA"/>
</dbReference>
<evidence type="ECO:0000256" key="1">
    <source>
        <dbReference type="ARBA" id="ARBA00004571"/>
    </source>
</evidence>
<organism evidence="12 13">
    <name type="scientific">Novosphingobium hassiacum</name>
    <dbReference type="NCBI Taxonomy" id="173676"/>
    <lineage>
        <taxon>Bacteria</taxon>
        <taxon>Pseudomonadati</taxon>
        <taxon>Pseudomonadota</taxon>
        <taxon>Alphaproteobacteria</taxon>
        <taxon>Sphingomonadales</taxon>
        <taxon>Sphingomonadaceae</taxon>
        <taxon>Novosphingobium</taxon>
    </lineage>
</organism>
<evidence type="ECO:0000256" key="8">
    <source>
        <dbReference type="ARBA" id="ARBA00023170"/>
    </source>
</evidence>
<reference evidence="12 13" key="1">
    <citation type="submission" date="2020-08" db="EMBL/GenBank/DDBJ databases">
        <title>Genomic Encyclopedia of Type Strains, Phase IV (KMG-IV): sequencing the most valuable type-strain genomes for metagenomic binning, comparative biology and taxonomic classification.</title>
        <authorList>
            <person name="Goeker M."/>
        </authorList>
    </citation>
    <scope>NUCLEOTIDE SEQUENCE [LARGE SCALE GENOMIC DNA]</scope>
    <source>
        <strain evidence="12 13">DSM 14552</strain>
    </source>
</reference>
<name>A0A7W5ZUG6_9SPHN</name>
<keyword evidence="5" id="KW-0732">Signal</keyword>
<keyword evidence="6" id="KW-0798">TonB box</keyword>
<dbReference type="InterPro" id="IPR039426">
    <property type="entry name" value="TonB-dep_rcpt-like"/>
</dbReference>
<keyword evidence="8 12" id="KW-0675">Receptor</keyword>
<evidence type="ECO:0000259" key="11">
    <source>
        <dbReference type="Pfam" id="PF00593"/>
    </source>
</evidence>
<feature type="domain" description="TonB-dependent receptor-like beta-barrel" evidence="11">
    <location>
        <begin position="12"/>
        <end position="276"/>
    </location>
</feature>
<dbReference type="Proteomes" id="UP000562395">
    <property type="component" value="Unassembled WGS sequence"/>
</dbReference>
<evidence type="ECO:0000256" key="9">
    <source>
        <dbReference type="ARBA" id="ARBA00023237"/>
    </source>
</evidence>
<proteinExistence type="inferred from homology"/>
<evidence type="ECO:0000256" key="6">
    <source>
        <dbReference type="ARBA" id="ARBA00023077"/>
    </source>
</evidence>
<comment type="similarity">
    <text evidence="10">Belongs to the TonB-dependent receptor family.</text>
</comment>
<evidence type="ECO:0000256" key="2">
    <source>
        <dbReference type="ARBA" id="ARBA00022448"/>
    </source>
</evidence>
<dbReference type="PANTHER" id="PTHR30069">
    <property type="entry name" value="TONB-DEPENDENT OUTER MEMBRANE RECEPTOR"/>
    <property type="match status" value="1"/>
</dbReference>